<dbReference type="AlphaFoldDB" id="C0CN53"/>
<dbReference type="Pfam" id="PF00496">
    <property type="entry name" value="SBP_bac_5"/>
    <property type="match status" value="1"/>
</dbReference>
<dbReference type="InterPro" id="IPR000914">
    <property type="entry name" value="SBP_5_dom"/>
</dbReference>
<dbReference type="SUPFAM" id="SSF53850">
    <property type="entry name" value="Periplasmic binding protein-like II"/>
    <property type="match status" value="1"/>
</dbReference>
<dbReference type="PANTHER" id="PTHR30290">
    <property type="entry name" value="PERIPLASMIC BINDING COMPONENT OF ABC TRANSPORTER"/>
    <property type="match status" value="1"/>
</dbReference>
<dbReference type="PATRIC" id="fig|476272.21.peg.1724"/>
<dbReference type="GO" id="GO:0043190">
    <property type="term" value="C:ATP-binding cassette (ABC) transporter complex"/>
    <property type="evidence" value="ECO:0007669"/>
    <property type="project" value="InterPro"/>
</dbReference>
<protein>
    <recommendedName>
        <fullName evidence="2">Solute-binding protein family 5 domain-containing protein</fullName>
    </recommendedName>
</protein>
<evidence type="ECO:0000259" key="2">
    <source>
        <dbReference type="Pfam" id="PF00496"/>
    </source>
</evidence>
<dbReference type="InterPro" id="IPR030678">
    <property type="entry name" value="Peptide/Ni-bd"/>
</dbReference>
<dbReference type="eggNOG" id="COG0747">
    <property type="taxonomic scope" value="Bacteria"/>
</dbReference>
<dbReference type="GO" id="GO:0015833">
    <property type="term" value="P:peptide transport"/>
    <property type="evidence" value="ECO:0007669"/>
    <property type="project" value="TreeGrafter"/>
</dbReference>
<accession>C0CN53</accession>
<proteinExistence type="predicted"/>
<dbReference type="Gene3D" id="3.10.105.10">
    <property type="entry name" value="Dipeptide-binding Protein, Domain 3"/>
    <property type="match status" value="1"/>
</dbReference>
<evidence type="ECO:0000313" key="4">
    <source>
        <dbReference type="Proteomes" id="UP000003100"/>
    </source>
</evidence>
<organism evidence="3 4">
    <name type="scientific">Blautia hydrogenotrophica (strain DSM 10507 / JCM 14656 / S5a33)</name>
    <name type="common">Ruminococcus hydrogenotrophicus</name>
    <dbReference type="NCBI Taxonomy" id="476272"/>
    <lineage>
        <taxon>Bacteria</taxon>
        <taxon>Bacillati</taxon>
        <taxon>Bacillota</taxon>
        <taxon>Clostridia</taxon>
        <taxon>Lachnospirales</taxon>
        <taxon>Lachnospiraceae</taxon>
        <taxon>Blautia</taxon>
    </lineage>
</organism>
<dbReference type="GO" id="GO:1904680">
    <property type="term" value="F:peptide transmembrane transporter activity"/>
    <property type="evidence" value="ECO:0007669"/>
    <property type="project" value="TreeGrafter"/>
</dbReference>
<reference evidence="3 4" key="1">
    <citation type="submission" date="2009-01" db="EMBL/GenBank/DDBJ databases">
        <authorList>
            <person name="Fulton L."/>
            <person name="Clifton S."/>
            <person name="Fulton B."/>
            <person name="Xu J."/>
            <person name="Minx P."/>
            <person name="Pepin K.H."/>
            <person name="Johnson M."/>
            <person name="Bhonagiri V."/>
            <person name="Nash W.E."/>
            <person name="Mardis E.R."/>
            <person name="Wilson R.K."/>
        </authorList>
    </citation>
    <scope>NUCLEOTIDE SEQUENCE [LARGE SCALE GENOMIC DNA]</scope>
    <source>
        <strain evidence="4">DSM 10507 / JCM 14656 / S5a33</strain>
    </source>
</reference>
<sequence>MKKKGGLNEKYSGGSCMKRRLIALLLAGAMVATALVGCGSKSDDSASEDQSSASTEESAGETTKIVNKEATIEVPDEVTKGGELKIALTSSPKNLDPVKYTGTYESQIIYQVCDTVVTYDKELEEILPSLATDWTISDDGMEYTFTIRDDVYFQPGEYQDGRLMTAEDVAYSMNRSAQESAMNRLDMLDHAEAIDATHVKATLKAPSAVFLTALTNSGNAIVPKEEVEGWGDEFGNHLVGTGPYAMEKFELDQQTVLKKNDKYFLGEPNLDTVVFKVITDPNQEVNALRTGDIDIATQLTGETVKLVAEDETVNLLQKPGIQISYAYFNMKEGPTADPKVREALIKAVDYSELASGVFQYGEGEEACLPLPKVSWGYDEAVEADVPSYDPEGAKALLEEAGYGDGFTLEMYITNETFRQKAATILQSYWQQIGVTLNINTVEWGTFSETCSTGKADVFAMAWSWYPDPYFFFDKMFATSAIGTLGNGQCYSNEEVDQLLADALVETDQEKRAEIYKKALKLITDDDPGIFYGNPMECLGINPKVQDFHQRSDGTIHLFTEEENVWVVQ</sequence>
<evidence type="ECO:0000313" key="3">
    <source>
        <dbReference type="EMBL" id="EEG48841.1"/>
    </source>
</evidence>
<dbReference type="Gene3D" id="3.90.76.10">
    <property type="entry name" value="Dipeptide-binding Protein, Domain 1"/>
    <property type="match status" value="1"/>
</dbReference>
<name>C0CN53_BLAHS</name>
<dbReference type="CDD" id="cd00995">
    <property type="entry name" value="PBP2_NikA_DppA_OppA_like"/>
    <property type="match status" value="1"/>
</dbReference>
<evidence type="ECO:0000256" key="1">
    <source>
        <dbReference type="SAM" id="MobiDB-lite"/>
    </source>
</evidence>
<gene>
    <name evidence="3" type="ORF">RUMHYD_02291</name>
</gene>
<dbReference type="EMBL" id="ACBZ01000123">
    <property type="protein sequence ID" value="EEG48841.1"/>
    <property type="molecule type" value="Genomic_DNA"/>
</dbReference>
<feature type="domain" description="Solute-binding protein family 5" evidence="2">
    <location>
        <begin position="126"/>
        <end position="480"/>
    </location>
</feature>
<dbReference type="InterPro" id="IPR039424">
    <property type="entry name" value="SBP_5"/>
</dbReference>
<dbReference type="GO" id="GO:0042597">
    <property type="term" value="C:periplasmic space"/>
    <property type="evidence" value="ECO:0007669"/>
    <property type="project" value="UniProtKB-ARBA"/>
</dbReference>
<keyword evidence="4" id="KW-1185">Reference proteome</keyword>
<dbReference type="PIRSF" id="PIRSF002741">
    <property type="entry name" value="MppA"/>
    <property type="match status" value="1"/>
</dbReference>
<comment type="caution">
    <text evidence="3">The sequence shown here is derived from an EMBL/GenBank/DDBJ whole genome shotgun (WGS) entry which is preliminary data.</text>
</comment>
<dbReference type="HOGENOM" id="CLU_017028_7_0_9"/>
<dbReference type="Proteomes" id="UP000003100">
    <property type="component" value="Unassembled WGS sequence"/>
</dbReference>
<feature type="compositionally biased region" description="Low complexity" evidence="1">
    <location>
        <begin position="48"/>
        <end position="63"/>
    </location>
</feature>
<feature type="region of interest" description="Disordered" evidence="1">
    <location>
        <begin position="42"/>
        <end position="64"/>
    </location>
</feature>
<reference evidence="3 4" key="2">
    <citation type="submission" date="2009-02" db="EMBL/GenBank/DDBJ databases">
        <title>Draft genome sequence of Blautia hydrogenotrophica DSM 10507 (Ruminococcus hydrogenotrophicus DSM 10507).</title>
        <authorList>
            <person name="Sudarsanam P."/>
            <person name="Ley R."/>
            <person name="Guruge J."/>
            <person name="Turnbaugh P.J."/>
            <person name="Mahowald M."/>
            <person name="Liep D."/>
            <person name="Gordon J."/>
        </authorList>
    </citation>
    <scope>NUCLEOTIDE SEQUENCE [LARGE SCALE GENOMIC DNA]</scope>
    <source>
        <strain evidence="4">DSM 10507 / JCM 14656 / S5a33</strain>
    </source>
</reference>
<dbReference type="Gene3D" id="3.40.190.10">
    <property type="entry name" value="Periplasmic binding protein-like II"/>
    <property type="match status" value="1"/>
</dbReference>